<dbReference type="EMBL" id="CP012159">
    <property type="protein sequence ID" value="AKT39968.1"/>
    <property type="molecule type" value="Genomic_DNA"/>
</dbReference>
<accession>A0A0K1EH97</accession>
<dbReference type="OrthoDB" id="9804313at2"/>
<comment type="similarity">
    <text evidence="1 2">Belongs to the polypeptide deformylase family.</text>
</comment>
<comment type="catalytic activity">
    <reaction evidence="2">
        <text>N-terminal N-formyl-L-methionyl-[peptide] + H2O = N-terminal L-methionyl-[peptide] + formate</text>
        <dbReference type="Rhea" id="RHEA:24420"/>
        <dbReference type="Rhea" id="RHEA-COMP:10639"/>
        <dbReference type="Rhea" id="RHEA-COMP:10640"/>
        <dbReference type="ChEBI" id="CHEBI:15377"/>
        <dbReference type="ChEBI" id="CHEBI:15740"/>
        <dbReference type="ChEBI" id="CHEBI:49298"/>
        <dbReference type="ChEBI" id="CHEBI:64731"/>
        <dbReference type="EC" id="3.5.1.88"/>
    </reaction>
</comment>
<feature type="binding site" evidence="2">
    <location>
        <position position="136"/>
    </location>
    <ligand>
        <name>Fe cation</name>
        <dbReference type="ChEBI" id="CHEBI:24875"/>
    </ligand>
</feature>
<proteinExistence type="inferred from homology"/>
<dbReference type="HAMAP" id="MF_00163">
    <property type="entry name" value="Pep_deformylase"/>
    <property type="match status" value="1"/>
</dbReference>
<dbReference type="SUPFAM" id="SSF56420">
    <property type="entry name" value="Peptide deformylase"/>
    <property type="match status" value="1"/>
</dbReference>
<feature type="active site" evidence="2">
    <location>
        <position position="137"/>
    </location>
</feature>
<keyword evidence="4" id="KW-1185">Reference proteome</keyword>
<evidence type="ECO:0000313" key="4">
    <source>
        <dbReference type="Proteomes" id="UP000067626"/>
    </source>
</evidence>
<dbReference type="STRING" id="52.CMC5_041210"/>
<feature type="binding site" evidence="2">
    <location>
        <position position="140"/>
    </location>
    <ligand>
        <name>Fe cation</name>
        <dbReference type="ChEBI" id="CHEBI:24875"/>
    </ligand>
</feature>
<dbReference type="KEGG" id="ccro:CMC5_041210"/>
<dbReference type="Gene3D" id="3.90.45.10">
    <property type="entry name" value="Peptide deformylase"/>
    <property type="match status" value="1"/>
</dbReference>
<evidence type="ECO:0000313" key="3">
    <source>
        <dbReference type="EMBL" id="AKT39968.1"/>
    </source>
</evidence>
<reference evidence="3 4" key="1">
    <citation type="submission" date="2015-07" db="EMBL/GenBank/DDBJ databases">
        <title>Genome analysis of myxobacterium Chondromyces crocatus Cm c5 reveals a high potential for natural compound synthesis and the genetic basis for the loss of fruiting body formation.</title>
        <authorList>
            <person name="Zaburannyi N."/>
            <person name="Bunk B."/>
            <person name="Maier J."/>
            <person name="Overmann J."/>
            <person name="Mueller R."/>
        </authorList>
    </citation>
    <scope>NUCLEOTIDE SEQUENCE [LARGE SCALE GENOMIC DNA]</scope>
    <source>
        <strain evidence="3 4">Cm c5</strain>
    </source>
</reference>
<gene>
    <name evidence="2 3" type="primary">def</name>
    <name evidence="3" type="ORF">CMC5_041210</name>
</gene>
<keyword evidence="2" id="KW-0648">Protein biosynthesis</keyword>
<dbReference type="NCBIfam" id="NF001159">
    <property type="entry name" value="PRK00150.1-3"/>
    <property type="match status" value="1"/>
</dbReference>
<dbReference type="InterPro" id="IPR036821">
    <property type="entry name" value="Peptide_deformylase_sf"/>
</dbReference>
<feature type="binding site" evidence="2">
    <location>
        <position position="94"/>
    </location>
    <ligand>
        <name>Fe cation</name>
        <dbReference type="ChEBI" id="CHEBI:24875"/>
    </ligand>
</feature>
<organism evidence="3 4">
    <name type="scientific">Chondromyces crocatus</name>
    <dbReference type="NCBI Taxonomy" id="52"/>
    <lineage>
        <taxon>Bacteria</taxon>
        <taxon>Pseudomonadati</taxon>
        <taxon>Myxococcota</taxon>
        <taxon>Polyangia</taxon>
        <taxon>Polyangiales</taxon>
        <taxon>Polyangiaceae</taxon>
        <taxon>Chondromyces</taxon>
    </lineage>
</organism>
<evidence type="ECO:0000256" key="2">
    <source>
        <dbReference type="HAMAP-Rule" id="MF_00163"/>
    </source>
</evidence>
<keyword evidence="2" id="KW-0408">Iron</keyword>
<dbReference type="InterPro" id="IPR023635">
    <property type="entry name" value="Peptide_deformylase"/>
</dbReference>
<dbReference type="GO" id="GO:0046872">
    <property type="term" value="F:metal ion binding"/>
    <property type="evidence" value="ECO:0007669"/>
    <property type="project" value="UniProtKB-KW"/>
</dbReference>
<comment type="cofactor">
    <cofactor evidence="2">
        <name>Fe(2+)</name>
        <dbReference type="ChEBI" id="CHEBI:29033"/>
    </cofactor>
    <text evidence="2">Binds 1 Fe(2+) ion.</text>
</comment>
<dbReference type="CDD" id="cd00487">
    <property type="entry name" value="Pep_deformylase"/>
    <property type="match status" value="1"/>
</dbReference>
<sequence>MAIRTILHYPDPRLRQKAQPVTQITPELERLIDDMAETMYAAPGVGLAATQVGEPHRIFIIDIASEDEPSNLMVFINPEITHREGGDVLGPEGCLSFPGVSEDIKRAVKVTVRAQDRHGKTFELTAEDLLSVAIQHELDHLDGVLMIDRMGVLKKRIVQRKMQKRHAEAAG</sequence>
<keyword evidence="2" id="KW-0479">Metal-binding</keyword>
<dbReference type="Proteomes" id="UP000067626">
    <property type="component" value="Chromosome"/>
</dbReference>
<dbReference type="RefSeq" id="WP_050431963.1">
    <property type="nucleotide sequence ID" value="NZ_CP012159.1"/>
</dbReference>
<dbReference type="PATRIC" id="fig|52.7.peg.4536"/>
<dbReference type="Pfam" id="PF01327">
    <property type="entry name" value="Pep_deformylase"/>
    <property type="match status" value="1"/>
</dbReference>
<protein>
    <recommendedName>
        <fullName evidence="2">Peptide deformylase</fullName>
        <shortName evidence="2">PDF</shortName>
        <ecNumber evidence="2">3.5.1.88</ecNumber>
    </recommendedName>
    <alternativeName>
        <fullName evidence="2">Polypeptide deformylase</fullName>
    </alternativeName>
</protein>
<dbReference type="GO" id="GO:0006412">
    <property type="term" value="P:translation"/>
    <property type="evidence" value="ECO:0007669"/>
    <property type="project" value="UniProtKB-UniRule"/>
</dbReference>
<dbReference type="PIRSF" id="PIRSF004749">
    <property type="entry name" value="Pep_def"/>
    <property type="match status" value="1"/>
</dbReference>
<keyword evidence="2 3" id="KW-0378">Hydrolase</keyword>
<comment type="function">
    <text evidence="2">Removes the formyl group from the N-terminal Met of newly synthesized proteins. Requires at least a dipeptide for an efficient rate of reaction. N-terminal L-methionine is a prerequisite for activity but the enzyme has broad specificity at other positions.</text>
</comment>
<dbReference type="PANTHER" id="PTHR10458:SF22">
    <property type="entry name" value="PEPTIDE DEFORMYLASE"/>
    <property type="match status" value="1"/>
</dbReference>
<dbReference type="EC" id="3.5.1.88" evidence="2"/>
<dbReference type="GO" id="GO:0042586">
    <property type="term" value="F:peptide deformylase activity"/>
    <property type="evidence" value="ECO:0007669"/>
    <property type="project" value="UniProtKB-UniRule"/>
</dbReference>
<dbReference type="NCBIfam" id="TIGR00079">
    <property type="entry name" value="pept_deformyl"/>
    <property type="match status" value="1"/>
</dbReference>
<dbReference type="PRINTS" id="PR01576">
    <property type="entry name" value="PDEFORMYLASE"/>
</dbReference>
<dbReference type="PANTHER" id="PTHR10458">
    <property type="entry name" value="PEPTIDE DEFORMYLASE"/>
    <property type="match status" value="1"/>
</dbReference>
<evidence type="ECO:0000256" key="1">
    <source>
        <dbReference type="ARBA" id="ARBA00010759"/>
    </source>
</evidence>
<name>A0A0K1EH97_CHOCO</name>
<dbReference type="AlphaFoldDB" id="A0A0K1EH97"/>